<evidence type="ECO:0000256" key="1">
    <source>
        <dbReference type="SAM" id="Phobius"/>
    </source>
</evidence>
<reference evidence="2 3" key="1">
    <citation type="submission" date="2021-10" db="EMBL/GenBank/DDBJ databases">
        <authorList>
            <person name="Koch H."/>
        </authorList>
    </citation>
    <scope>NUCLEOTIDE SEQUENCE [LARGE SCALE GENOMIC DNA]</scope>
    <source>
        <strain evidence="2">6680</strain>
    </source>
</reference>
<keyword evidence="1" id="KW-0812">Transmembrane</keyword>
<evidence type="ECO:0000313" key="3">
    <source>
        <dbReference type="Proteomes" id="UP000839052"/>
    </source>
</evidence>
<organism evidence="2 3">
    <name type="scientific">Candidatus Nitrotoga arctica</name>
    <dbReference type="NCBI Taxonomy" id="453162"/>
    <lineage>
        <taxon>Bacteria</taxon>
        <taxon>Pseudomonadati</taxon>
        <taxon>Pseudomonadota</taxon>
        <taxon>Betaproteobacteria</taxon>
        <taxon>Nitrosomonadales</taxon>
        <taxon>Gallionellaceae</taxon>
        <taxon>Candidatus Nitrotoga</taxon>
    </lineage>
</organism>
<feature type="transmembrane region" description="Helical" evidence="1">
    <location>
        <begin position="62"/>
        <end position="82"/>
    </location>
</feature>
<dbReference type="Proteomes" id="UP000839052">
    <property type="component" value="Chromosome"/>
</dbReference>
<feature type="transmembrane region" description="Helical" evidence="1">
    <location>
        <begin position="222"/>
        <end position="242"/>
    </location>
</feature>
<sequence length="459" mass="51615">MELFTLVVGLCLPWLLGIAWLRAPWLKATDVTWPTLLGYGYLGGILLTTLVMRLLDALGIRLGFFSIGLALLLLTVTGAWLGRREPWPIKKPGADWHSLAAWRKIVYAVVLAAILIRLAGLGLEIVWRPLFPWDAWSQWATKARVWYELGHMATFVPADVWLSGELAGAYTDAAPHYPPAIPLIQVWMSYSLGRWDDSLMNLPWLLCAVALGLAFYGQARQWQASPLFALIFTYFLLSLPLLDVHVALAGYADLFMGAFYGLAAMAFFHCTRKRDFWQGAMALLFGLGCILIKQPGIAWALTFLPALLIVFMPRAGLVGTSLLAAAGVATLFVIGENDFHLFGYHVHLRFAADWHPFWQNMMVMDNWHLFWYLVVAALVLSFPRLLAPSFRSMTVLLLSAASFLAVVFFFTHAQAWAEDYTTINRALLHIVPMLLFYVMVLFREAVSLPMAMTTRRKLT</sequence>
<protein>
    <recommendedName>
        <fullName evidence="4">Dolichyl-phosphate-mannose-protein mannosyltransferase</fullName>
    </recommendedName>
</protein>
<feature type="transmembrane region" description="Helical" evidence="1">
    <location>
        <begin position="394"/>
        <end position="414"/>
    </location>
</feature>
<evidence type="ECO:0000313" key="2">
    <source>
        <dbReference type="EMBL" id="CAG9933572.1"/>
    </source>
</evidence>
<keyword evidence="1" id="KW-0472">Membrane</keyword>
<feature type="transmembrane region" description="Helical" evidence="1">
    <location>
        <begin position="249"/>
        <end position="268"/>
    </location>
</feature>
<accession>A0ABM8Z150</accession>
<dbReference type="EMBL" id="OU912926">
    <property type="protein sequence ID" value="CAG9933572.1"/>
    <property type="molecule type" value="Genomic_DNA"/>
</dbReference>
<name>A0ABM8Z150_9PROT</name>
<evidence type="ECO:0008006" key="4">
    <source>
        <dbReference type="Google" id="ProtNLM"/>
    </source>
</evidence>
<feature type="transmembrane region" description="Helical" evidence="1">
    <location>
        <begin position="105"/>
        <end position="127"/>
    </location>
</feature>
<keyword evidence="3" id="KW-1185">Reference proteome</keyword>
<dbReference type="RefSeq" id="WP_239797329.1">
    <property type="nucleotide sequence ID" value="NZ_OU912926.1"/>
</dbReference>
<feature type="transmembrane region" description="Helical" evidence="1">
    <location>
        <begin position="369"/>
        <end position="387"/>
    </location>
</feature>
<keyword evidence="1" id="KW-1133">Transmembrane helix</keyword>
<feature type="transmembrane region" description="Helical" evidence="1">
    <location>
        <begin position="38"/>
        <end position="55"/>
    </location>
</feature>
<feature type="transmembrane region" description="Helical" evidence="1">
    <location>
        <begin position="198"/>
        <end position="216"/>
    </location>
</feature>
<feature type="transmembrane region" description="Helical" evidence="1">
    <location>
        <begin position="426"/>
        <end position="446"/>
    </location>
</feature>
<feature type="transmembrane region" description="Helical" evidence="1">
    <location>
        <begin position="280"/>
        <end position="308"/>
    </location>
</feature>
<gene>
    <name evidence="2" type="ORF">NTG6680_2323</name>
</gene>
<proteinExistence type="predicted"/>